<dbReference type="PANTHER" id="PTHR47327:SF8">
    <property type="entry name" value="FI17836P1"/>
    <property type="match status" value="1"/>
</dbReference>
<feature type="domain" description="Apple" evidence="1">
    <location>
        <begin position="12"/>
        <end position="105"/>
    </location>
</feature>
<dbReference type="InterPro" id="IPR052774">
    <property type="entry name" value="Celegans_DevNeuronal_Protein"/>
</dbReference>
<name>A0AAV8XPZ5_9CUCU</name>
<keyword evidence="4" id="KW-1185">Reference proteome</keyword>
<dbReference type="AlphaFoldDB" id="A0AAV8XPZ5"/>
<dbReference type="PROSITE" id="PS50948">
    <property type="entry name" value="PAN"/>
    <property type="match status" value="1"/>
</dbReference>
<dbReference type="PANTHER" id="PTHR47327">
    <property type="entry name" value="FI18240P1-RELATED"/>
    <property type="match status" value="1"/>
</dbReference>
<dbReference type="EMBL" id="JAPWTK010000416">
    <property type="protein sequence ID" value="KAJ8940682.1"/>
    <property type="molecule type" value="Genomic_DNA"/>
</dbReference>
<dbReference type="InterPro" id="IPR001507">
    <property type="entry name" value="ZP_dom"/>
</dbReference>
<evidence type="ECO:0000259" key="1">
    <source>
        <dbReference type="PROSITE" id="PS50948"/>
    </source>
</evidence>
<dbReference type="SUPFAM" id="SSF57414">
    <property type="entry name" value="Hairpin loop containing domain-like"/>
    <property type="match status" value="1"/>
</dbReference>
<evidence type="ECO:0000313" key="4">
    <source>
        <dbReference type="Proteomes" id="UP001162162"/>
    </source>
</evidence>
<dbReference type="Pfam" id="PF25057">
    <property type="entry name" value="CUT_N"/>
    <property type="match status" value="1"/>
</dbReference>
<accession>A0AAV8XPZ5</accession>
<dbReference type="Proteomes" id="UP001162162">
    <property type="component" value="Unassembled WGS sequence"/>
</dbReference>
<dbReference type="Gene3D" id="3.50.4.10">
    <property type="entry name" value="Hepatocyte Growth Factor"/>
    <property type="match status" value="1"/>
</dbReference>
<comment type="caution">
    <text evidence="3">The sequence shown here is derived from an EMBL/GenBank/DDBJ whole genome shotgun (WGS) entry which is preliminary data.</text>
</comment>
<feature type="domain" description="ZP" evidence="2">
    <location>
        <begin position="118"/>
        <end position="325"/>
    </location>
</feature>
<dbReference type="GO" id="GO:0009653">
    <property type="term" value="P:anatomical structure morphogenesis"/>
    <property type="evidence" value="ECO:0007669"/>
    <property type="project" value="TreeGrafter"/>
</dbReference>
<proteinExistence type="predicted"/>
<dbReference type="PROSITE" id="PS51034">
    <property type="entry name" value="ZP_2"/>
    <property type="match status" value="1"/>
</dbReference>
<protein>
    <submittedName>
        <fullName evidence="3">Uncharacterized protein</fullName>
    </submittedName>
</protein>
<dbReference type="InterPro" id="IPR056953">
    <property type="entry name" value="CUT_N"/>
</dbReference>
<dbReference type="InterPro" id="IPR003609">
    <property type="entry name" value="Pan_app"/>
</dbReference>
<gene>
    <name evidence="3" type="ORF">NQ318_017732</name>
</gene>
<evidence type="ECO:0000313" key="3">
    <source>
        <dbReference type="EMBL" id="KAJ8940682.1"/>
    </source>
</evidence>
<evidence type="ECO:0000259" key="2">
    <source>
        <dbReference type="PROSITE" id="PS51034"/>
    </source>
</evidence>
<reference evidence="3" key="1">
    <citation type="journal article" date="2023" name="Insect Mol. Biol.">
        <title>Genome sequencing provides insights into the evolution of gene families encoding plant cell wall-degrading enzymes in longhorned beetles.</title>
        <authorList>
            <person name="Shin N.R."/>
            <person name="Okamura Y."/>
            <person name="Kirsch R."/>
            <person name="Pauchet Y."/>
        </authorList>
    </citation>
    <scope>NUCLEOTIDE SEQUENCE</scope>
    <source>
        <strain evidence="3">AMC_N1</strain>
    </source>
</reference>
<organism evidence="3 4">
    <name type="scientific">Aromia moschata</name>
    <dbReference type="NCBI Taxonomy" id="1265417"/>
    <lineage>
        <taxon>Eukaryota</taxon>
        <taxon>Metazoa</taxon>
        <taxon>Ecdysozoa</taxon>
        <taxon>Arthropoda</taxon>
        <taxon>Hexapoda</taxon>
        <taxon>Insecta</taxon>
        <taxon>Pterygota</taxon>
        <taxon>Neoptera</taxon>
        <taxon>Endopterygota</taxon>
        <taxon>Coleoptera</taxon>
        <taxon>Polyphaga</taxon>
        <taxon>Cucujiformia</taxon>
        <taxon>Chrysomeloidea</taxon>
        <taxon>Cerambycidae</taxon>
        <taxon>Cerambycinae</taxon>
        <taxon>Callichromatini</taxon>
        <taxon>Aromia</taxon>
    </lineage>
</organism>
<sequence>MHSKCIILGRNCNRLWAIERVPGATLIGNNTKVLPLSLTRTACQDYCFRETDFVCRSVKYKILDTSYGPNGEIAGICTLSDSDRHLLPSSYRVSGYEEEYFENQCVAGGTQKNHISVTCSPTYMTAEYDPEVNFFGKVYMQGYSENPECFAIGQGRYKVVTLKLPLLTSSCGIFRAEGTLNRTLLSGTMVIQYNPIIQTQGDRIIRVGCIFGNESKVLLGTGVKITSSLPNKGSTLLNSSSNRTTSPVVENESVRSKYTRGDSYDIWASHLIAMTEKNEESIFLLDDRGCPTNLNIFPPMEKVYINGSRYLMAHFRPSNLLRRLS</sequence>